<keyword evidence="6" id="KW-1185">Reference proteome</keyword>
<accession>A0ABP9VTL0</accession>
<dbReference type="InterPro" id="IPR049492">
    <property type="entry name" value="BD-FAE-like_dom"/>
</dbReference>
<dbReference type="Pfam" id="PF20434">
    <property type="entry name" value="BD-FAE"/>
    <property type="match status" value="1"/>
</dbReference>
<organism evidence="5 6">
    <name type="scientific">Novipirellula caenicola</name>
    <dbReference type="NCBI Taxonomy" id="1536901"/>
    <lineage>
        <taxon>Bacteria</taxon>
        <taxon>Pseudomonadati</taxon>
        <taxon>Planctomycetota</taxon>
        <taxon>Planctomycetia</taxon>
        <taxon>Pirellulales</taxon>
        <taxon>Pirellulaceae</taxon>
        <taxon>Novipirellula</taxon>
    </lineage>
</organism>
<keyword evidence="3" id="KW-0732">Signal</keyword>
<dbReference type="PANTHER" id="PTHR48081:SF30">
    <property type="entry name" value="ACETYL-HYDROLASE LIPR-RELATED"/>
    <property type="match status" value="1"/>
</dbReference>
<dbReference type="PROSITE" id="PS51257">
    <property type="entry name" value="PROKAR_LIPOPROTEIN"/>
    <property type="match status" value="1"/>
</dbReference>
<evidence type="ECO:0000256" key="2">
    <source>
        <dbReference type="ARBA" id="ARBA00022801"/>
    </source>
</evidence>
<feature type="signal peptide" evidence="3">
    <location>
        <begin position="1"/>
        <end position="23"/>
    </location>
</feature>
<dbReference type="InterPro" id="IPR050300">
    <property type="entry name" value="GDXG_lipolytic_enzyme"/>
</dbReference>
<feature type="chain" id="PRO_5045865118" description="BD-FAE-like domain-containing protein" evidence="3">
    <location>
        <begin position="24"/>
        <end position="321"/>
    </location>
</feature>
<name>A0ABP9VTL0_9BACT</name>
<gene>
    <name evidence="5" type="ORF">Rcae01_03632</name>
</gene>
<evidence type="ECO:0000256" key="3">
    <source>
        <dbReference type="SAM" id="SignalP"/>
    </source>
</evidence>
<dbReference type="RefSeq" id="WP_345684968.1">
    <property type="nucleotide sequence ID" value="NZ_BAABRO010000008.1"/>
</dbReference>
<comment type="similarity">
    <text evidence="1">Belongs to the 'GDXG' lipolytic enzyme family.</text>
</comment>
<evidence type="ECO:0000259" key="4">
    <source>
        <dbReference type="Pfam" id="PF20434"/>
    </source>
</evidence>
<dbReference type="SUPFAM" id="SSF53474">
    <property type="entry name" value="alpha/beta-Hydrolases"/>
    <property type="match status" value="1"/>
</dbReference>
<dbReference type="InterPro" id="IPR029058">
    <property type="entry name" value="AB_hydrolase_fold"/>
</dbReference>
<dbReference type="PANTHER" id="PTHR48081">
    <property type="entry name" value="AB HYDROLASE SUPERFAMILY PROTEIN C4A8.06C"/>
    <property type="match status" value="1"/>
</dbReference>
<dbReference type="Proteomes" id="UP001416858">
    <property type="component" value="Unassembled WGS sequence"/>
</dbReference>
<sequence>MMIYQLRLLVAVTTLAFGCNALAQDQPAPTVPEPTLSKVRYGQHPKQVLYFWQAESESPTPLLFYIHGGGWKGGDPQDKNLMNMLSILLEHKISVVSIQYRYIQDAVAADIKPPVKAPLEDAARALQFVRTKASQWNFDPQRIAASGGSAGGCTSLWLAFHDDMADPDSDDPVARQSTRLFCTATIRPQTTLDPLQMKQWTPNSNYGSHAFGIFKPGPKEFQLDFDAFLAQRDRLADWIAEYSPYALVSSDDPPTYLFYSNTPAIGQRQGDPTHTSNFGLKLHEHLQSKNVESELYYPGAPDAKHSTVHDYLIDRLTRTPK</sequence>
<evidence type="ECO:0000313" key="5">
    <source>
        <dbReference type="EMBL" id="GAA5508166.1"/>
    </source>
</evidence>
<dbReference type="EMBL" id="BAABRO010000008">
    <property type="protein sequence ID" value="GAA5508166.1"/>
    <property type="molecule type" value="Genomic_DNA"/>
</dbReference>
<comment type="caution">
    <text evidence="5">The sequence shown here is derived from an EMBL/GenBank/DDBJ whole genome shotgun (WGS) entry which is preliminary data.</text>
</comment>
<feature type="domain" description="BD-FAE-like" evidence="4">
    <location>
        <begin position="53"/>
        <end position="261"/>
    </location>
</feature>
<protein>
    <recommendedName>
        <fullName evidence="4">BD-FAE-like domain-containing protein</fullName>
    </recommendedName>
</protein>
<dbReference type="Gene3D" id="3.40.50.1820">
    <property type="entry name" value="alpha/beta hydrolase"/>
    <property type="match status" value="1"/>
</dbReference>
<keyword evidence="2" id="KW-0378">Hydrolase</keyword>
<evidence type="ECO:0000313" key="6">
    <source>
        <dbReference type="Proteomes" id="UP001416858"/>
    </source>
</evidence>
<reference evidence="5 6" key="1">
    <citation type="submission" date="2024-02" db="EMBL/GenBank/DDBJ databases">
        <title>Rhodopirellula caenicola NBRC 110016.</title>
        <authorList>
            <person name="Ichikawa N."/>
            <person name="Katano-Makiyama Y."/>
            <person name="Hidaka K."/>
        </authorList>
    </citation>
    <scope>NUCLEOTIDE SEQUENCE [LARGE SCALE GENOMIC DNA]</scope>
    <source>
        <strain evidence="5 6">NBRC 110016</strain>
    </source>
</reference>
<evidence type="ECO:0000256" key="1">
    <source>
        <dbReference type="ARBA" id="ARBA00010515"/>
    </source>
</evidence>
<proteinExistence type="inferred from homology"/>